<protein>
    <submittedName>
        <fullName evidence="1">Thiamine biosynthesis protein ApbE</fullName>
    </submittedName>
</protein>
<evidence type="ECO:0000313" key="1">
    <source>
        <dbReference type="EMBL" id="ASM74961.1"/>
    </source>
</evidence>
<reference evidence="1 2" key="1">
    <citation type="submission" date="2017-07" db="EMBL/GenBank/DDBJ databases">
        <title>Genome Sequence of Sulfitobacter pseudonitzschiae Strain SMR1 Isolated from a culture of the Diatom Skeletonema marinoi.</title>
        <authorList>
            <person name="Topel M."/>
            <person name="Pinder M.I.M."/>
            <person name="Johansson O.N."/>
            <person name="Kourtchenko O."/>
            <person name="Godhe A."/>
            <person name="Clarke A.K."/>
        </authorList>
    </citation>
    <scope>NUCLEOTIDE SEQUENCE [LARGE SCALE GENOMIC DNA]</scope>
    <source>
        <strain evidence="1 2">SMR1</strain>
        <plasmid evidence="1 2">pSMR1-2</plasmid>
    </source>
</reference>
<dbReference type="Proteomes" id="UP000199754">
    <property type="component" value="Plasmid pSMR1-2"/>
</dbReference>
<dbReference type="KEGG" id="spse:SULPSESMR1_04042"/>
<dbReference type="NCBIfam" id="NF003322">
    <property type="entry name" value="PRK04334.1-2"/>
    <property type="match status" value="1"/>
</dbReference>
<sequence length="296" mass="30680">MSWQETPTAHLSPDGHLRLVHGPIDLIVTAEGSAQAVRAAYHRARDAFQPVLTDLVSDLPHLRQSGGPMLTGAIAQKMQQAVRPFAPTFVTPMAAVAGAVADHILKAMLTPDHGLSRAHVNNGGDIALWTADQPLNLAICEDPVTAAPGAQARIGPHDGIGGVATSGWRGRSYSLGIADAVTVLARTAAMADVAATLIANAIDLPGHPAITRAPANSLSPDSDLGARLVTTDVASLPAHDLHTALDRGAAVACDFAARDLIAGACLASQGQRRMVGITLTARDARDQIQPKELTHA</sequence>
<dbReference type="RefSeq" id="WP_089422953.1">
    <property type="nucleotide sequence ID" value="NZ_CP022417.1"/>
</dbReference>
<name>A0A221K7I1_9RHOB</name>
<geneLocation type="plasmid" evidence="1 2">
    <name>pSMR1-2</name>
</geneLocation>
<dbReference type="EMBL" id="CP022417">
    <property type="protein sequence ID" value="ASM74961.1"/>
    <property type="molecule type" value="Genomic_DNA"/>
</dbReference>
<dbReference type="InterPro" id="IPR007183">
    <property type="entry name" value="UPF0280"/>
</dbReference>
<accession>A0A221K7I1</accession>
<dbReference type="AlphaFoldDB" id="A0A221K7I1"/>
<proteinExistence type="predicted"/>
<organism evidence="1 2">
    <name type="scientific">Pseudosulfitobacter pseudonitzschiae</name>
    <dbReference type="NCBI Taxonomy" id="1402135"/>
    <lineage>
        <taxon>Bacteria</taxon>
        <taxon>Pseudomonadati</taxon>
        <taxon>Pseudomonadota</taxon>
        <taxon>Alphaproteobacteria</taxon>
        <taxon>Rhodobacterales</taxon>
        <taxon>Roseobacteraceae</taxon>
        <taxon>Pseudosulfitobacter</taxon>
    </lineage>
</organism>
<gene>
    <name evidence="1" type="ORF">SULPSESMR1_04042</name>
</gene>
<keyword evidence="2" id="KW-1185">Reference proteome</keyword>
<dbReference type="Gene3D" id="3.10.520.10">
    <property type="entry name" value="ApbE-like domains"/>
    <property type="match status" value="1"/>
</dbReference>
<dbReference type="OrthoDB" id="9814719at2"/>
<evidence type="ECO:0000313" key="2">
    <source>
        <dbReference type="Proteomes" id="UP000199754"/>
    </source>
</evidence>
<dbReference type="SUPFAM" id="SSF143631">
    <property type="entry name" value="ApbE-like"/>
    <property type="match status" value="1"/>
</dbReference>
<dbReference type="InterPro" id="IPR003374">
    <property type="entry name" value="ApbE-like_sf"/>
</dbReference>
<keyword evidence="1" id="KW-0614">Plasmid</keyword>
<dbReference type="PIRSF" id="PIRSF006421">
    <property type="entry name" value="UCP006421"/>
    <property type="match status" value="1"/>
</dbReference>